<dbReference type="Pfam" id="PF09136">
    <property type="entry name" value="Glucodextran_B"/>
    <property type="match status" value="1"/>
</dbReference>
<dbReference type="InterPro" id="IPR013783">
    <property type="entry name" value="Ig-like_fold"/>
</dbReference>
<feature type="transmembrane region" description="Helical" evidence="1">
    <location>
        <begin position="21"/>
        <end position="44"/>
    </location>
</feature>
<proteinExistence type="predicted"/>
<dbReference type="Gene3D" id="2.60.40.10">
    <property type="entry name" value="Immunoglobulins"/>
    <property type="match status" value="1"/>
</dbReference>
<accession>A0A1F5G0Z0</accession>
<evidence type="ECO:0000256" key="1">
    <source>
        <dbReference type="SAM" id="Phobius"/>
    </source>
</evidence>
<keyword evidence="1" id="KW-0812">Transmembrane</keyword>
<keyword evidence="1" id="KW-0472">Membrane</keyword>
<reference evidence="2 3" key="1">
    <citation type="journal article" date="2016" name="Nat. Commun.">
        <title>Thousands of microbial genomes shed light on interconnected biogeochemical processes in an aquifer system.</title>
        <authorList>
            <person name="Anantharaman K."/>
            <person name="Brown C.T."/>
            <person name="Hug L.A."/>
            <person name="Sharon I."/>
            <person name="Castelle C.J."/>
            <person name="Probst A.J."/>
            <person name="Thomas B.C."/>
            <person name="Singh A."/>
            <person name="Wilkins M.J."/>
            <person name="Karaoz U."/>
            <person name="Brodie E.L."/>
            <person name="Williams K.H."/>
            <person name="Hubbard S.S."/>
            <person name="Banfield J.F."/>
        </authorList>
    </citation>
    <scope>NUCLEOTIDE SEQUENCE [LARGE SCALE GENOMIC DNA]</scope>
</reference>
<name>A0A1F5G0Z0_9BACT</name>
<dbReference type="Gene3D" id="2.60.40.3110">
    <property type="match status" value="1"/>
</dbReference>
<evidence type="ECO:0000313" key="2">
    <source>
        <dbReference type="EMBL" id="OGD85507.1"/>
    </source>
</evidence>
<dbReference type="AlphaFoldDB" id="A0A1F5G0Z0"/>
<protein>
    <recommendedName>
        <fullName evidence="4">Bacterial Ig domain-containing protein</fullName>
    </recommendedName>
</protein>
<evidence type="ECO:0000313" key="3">
    <source>
        <dbReference type="Proteomes" id="UP000176317"/>
    </source>
</evidence>
<evidence type="ECO:0008006" key="4">
    <source>
        <dbReference type="Google" id="ProtNLM"/>
    </source>
</evidence>
<dbReference type="EMBL" id="MFAT01000066">
    <property type="protein sequence ID" value="OGD85507.1"/>
    <property type="molecule type" value="Genomic_DNA"/>
</dbReference>
<sequence length="239" mass="26780">MKRINRVQKLARHEEKAVIKRIFWLSVVSIFLIGIIFTIGIPFLGKFADFLDTIFKVNDTENSIENKQIPSPILNELPHNVSDELITLSGFSSNSSRVEVYLNSDKTSEAEVNGGQFEILNFRLMLGENKIRLKAVDENGNSSDFSNEVSVFLDKTEPGLEVTSPTEGQTFNENNRIKIEGKAEKNAQVFANGFLANVDNDGNFDVIIPLVEGENIIEVKAVDEANNSKTIEIKVNFRK</sequence>
<comment type="caution">
    <text evidence="2">The sequence shown here is derived from an EMBL/GenBank/DDBJ whole genome shotgun (WGS) entry which is preliminary data.</text>
</comment>
<organism evidence="2 3">
    <name type="scientific">Candidatus Curtissbacteria bacterium RBG_13_35_7</name>
    <dbReference type="NCBI Taxonomy" id="1797705"/>
    <lineage>
        <taxon>Bacteria</taxon>
        <taxon>Candidatus Curtissiibacteriota</taxon>
    </lineage>
</organism>
<gene>
    <name evidence="2" type="ORF">A2164_00350</name>
</gene>
<dbReference type="Proteomes" id="UP000176317">
    <property type="component" value="Unassembled WGS sequence"/>
</dbReference>
<keyword evidence="1" id="KW-1133">Transmembrane helix</keyword>